<sequence>MLLAHRRHAGQLKVPDLFTRLLFSLVTTGIARPASTTPTIRGTARVPTAKVCPSTPSPGPSTLSARAIPAATERTTRPPHDDGLPLDTFVDWLIDAGRTIHRVEGHDT</sequence>
<accession>A0ABU2VLA7</accession>
<dbReference type="RefSeq" id="WP_266520931.1">
    <property type="nucleotide sequence ID" value="NZ_JAVREZ010000018.1"/>
</dbReference>
<keyword evidence="3" id="KW-1185">Reference proteome</keyword>
<organism evidence="2 3">
    <name type="scientific">Streptomyces doebereineriae</name>
    <dbReference type="NCBI Taxonomy" id="3075528"/>
    <lineage>
        <taxon>Bacteria</taxon>
        <taxon>Bacillati</taxon>
        <taxon>Actinomycetota</taxon>
        <taxon>Actinomycetes</taxon>
        <taxon>Kitasatosporales</taxon>
        <taxon>Streptomycetaceae</taxon>
        <taxon>Streptomyces</taxon>
    </lineage>
</organism>
<dbReference type="Proteomes" id="UP001183824">
    <property type="component" value="Unassembled WGS sequence"/>
</dbReference>
<reference evidence="3" key="1">
    <citation type="submission" date="2023-07" db="EMBL/GenBank/DDBJ databases">
        <title>30 novel species of actinomycetes from the DSMZ collection.</title>
        <authorList>
            <person name="Nouioui I."/>
        </authorList>
    </citation>
    <scope>NUCLEOTIDE SEQUENCE [LARGE SCALE GENOMIC DNA]</scope>
    <source>
        <strain evidence="3">DSM 41640</strain>
    </source>
</reference>
<comment type="caution">
    <text evidence="2">The sequence shown here is derived from an EMBL/GenBank/DDBJ whole genome shotgun (WGS) entry which is preliminary data.</text>
</comment>
<protein>
    <submittedName>
        <fullName evidence="2">Uncharacterized protein</fullName>
    </submittedName>
</protein>
<feature type="region of interest" description="Disordered" evidence="1">
    <location>
        <begin position="34"/>
        <end position="64"/>
    </location>
</feature>
<dbReference type="EMBL" id="JAVREZ010000018">
    <property type="protein sequence ID" value="MDT0485949.1"/>
    <property type="molecule type" value="Genomic_DNA"/>
</dbReference>
<name>A0ABU2VLA7_9ACTN</name>
<evidence type="ECO:0000313" key="3">
    <source>
        <dbReference type="Proteomes" id="UP001183824"/>
    </source>
</evidence>
<evidence type="ECO:0000313" key="2">
    <source>
        <dbReference type="EMBL" id="MDT0485949.1"/>
    </source>
</evidence>
<gene>
    <name evidence="2" type="ORF">RNB18_38335</name>
</gene>
<proteinExistence type="predicted"/>
<evidence type="ECO:0000256" key="1">
    <source>
        <dbReference type="SAM" id="MobiDB-lite"/>
    </source>
</evidence>